<dbReference type="Proteomes" id="UP001234495">
    <property type="component" value="Unassembled WGS sequence"/>
</dbReference>
<proteinExistence type="predicted"/>
<comment type="caution">
    <text evidence="1">The sequence shown here is derived from an EMBL/GenBank/DDBJ whole genome shotgun (WGS) entry which is preliminary data.</text>
</comment>
<dbReference type="EMBL" id="JAUSUD010000008">
    <property type="protein sequence ID" value="MDQ0230790.1"/>
    <property type="molecule type" value="Genomic_DNA"/>
</dbReference>
<evidence type="ECO:0000313" key="1">
    <source>
        <dbReference type="EMBL" id="MDQ0230790.1"/>
    </source>
</evidence>
<reference evidence="1 2" key="1">
    <citation type="submission" date="2023-07" db="EMBL/GenBank/DDBJ databases">
        <title>Genomic Encyclopedia of Type Strains, Phase IV (KMG-IV): sequencing the most valuable type-strain genomes for metagenomic binning, comparative biology and taxonomic classification.</title>
        <authorList>
            <person name="Goeker M."/>
        </authorList>
    </citation>
    <scope>NUCLEOTIDE SEQUENCE [LARGE SCALE GENOMIC DNA]</scope>
    <source>
        <strain evidence="1 2">DSM 29005</strain>
    </source>
</reference>
<name>A0ABT9ZFM9_9BACI</name>
<gene>
    <name evidence="1" type="ORF">J2S19_002047</name>
</gene>
<keyword evidence="2" id="KW-1185">Reference proteome</keyword>
<accession>A0ABT9ZFM9</accession>
<evidence type="ECO:0000313" key="2">
    <source>
        <dbReference type="Proteomes" id="UP001234495"/>
    </source>
</evidence>
<dbReference type="RefSeq" id="WP_307340731.1">
    <property type="nucleotide sequence ID" value="NZ_JAUSUD010000008.1"/>
</dbReference>
<organism evidence="1 2">
    <name type="scientific">Metabacillus malikii</name>
    <dbReference type="NCBI Taxonomy" id="1504265"/>
    <lineage>
        <taxon>Bacteria</taxon>
        <taxon>Bacillati</taxon>
        <taxon>Bacillota</taxon>
        <taxon>Bacilli</taxon>
        <taxon>Bacillales</taxon>
        <taxon>Bacillaceae</taxon>
        <taxon>Metabacillus</taxon>
    </lineage>
</organism>
<sequence>MVYDDLFEVGRGGRFAALDMFNQSYQTKVFNDRYDVYVNDDYIGQKQLLTAQESVKDIDDFLMNEGHKDFHSYVDGDHYYIRSQQNEQELANVLKVYLQNR</sequence>
<protein>
    <submittedName>
        <fullName evidence="1">Uncharacterized protein</fullName>
    </submittedName>
</protein>